<evidence type="ECO:0000256" key="5">
    <source>
        <dbReference type="ARBA" id="ARBA00022737"/>
    </source>
</evidence>
<feature type="transmembrane region" description="Helical" evidence="11">
    <location>
        <begin position="281"/>
        <end position="304"/>
    </location>
</feature>
<proteinExistence type="inferred from homology"/>
<keyword evidence="4 9" id="KW-0812">Transmembrane</keyword>
<dbReference type="InterPro" id="IPR018108">
    <property type="entry name" value="MCP_transmembrane"/>
</dbReference>
<accession>A0A915JKX4</accession>
<dbReference type="GO" id="GO:0000064">
    <property type="term" value="F:L-ornithine transmembrane transporter activity"/>
    <property type="evidence" value="ECO:0007669"/>
    <property type="project" value="TreeGrafter"/>
</dbReference>
<dbReference type="SUPFAM" id="SSF103506">
    <property type="entry name" value="Mitochondrial carrier"/>
    <property type="match status" value="1"/>
</dbReference>
<keyword evidence="8 9" id="KW-0472">Membrane</keyword>
<dbReference type="Pfam" id="PF00153">
    <property type="entry name" value="Mito_carr"/>
    <property type="match status" value="3"/>
</dbReference>
<dbReference type="PROSITE" id="PS50920">
    <property type="entry name" value="SOLCAR"/>
    <property type="match status" value="3"/>
</dbReference>
<evidence type="ECO:0000313" key="12">
    <source>
        <dbReference type="Proteomes" id="UP000887565"/>
    </source>
</evidence>
<feature type="repeat" description="Solcar" evidence="9">
    <location>
        <begin position="25"/>
        <end position="110"/>
    </location>
</feature>
<feature type="repeat" description="Solcar" evidence="9">
    <location>
        <begin position="123"/>
        <end position="217"/>
    </location>
</feature>
<protein>
    <submittedName>
        <fullName evidence="13">Mitochondrial ornithine transporter 1</fullName>
    </submittedName>
</protein>
<name>A0A915JKX4_ROMCU</name>
<evidence type="ECO:0000256" key="9">
    <source>
        <dbReference type="PROSITE-ProRule" id="PRU00282"/>
    </source>
</evidence>
<evidence type="ECO:0000256" key="3">
    <source>
        <dbReference type="ARBA" id="ARBA00022448"/>
    </source>
</evidence>
<sequence length="316" mass="34494">MHGGEDFHAIGDEHEIKRSGWRHVIDGAIGFVAGTTGAIACVYTGQPLDTVKVKMQTFPHLYRNSVQCFLKTLKSDGVRKGLYAGTIPALAANVAENAVLFASFEFCQKAVAQIVNKRDISDLNPAHKACAGSLAAVFSTFTLCPTELVKCRLQAAKETAATSAKSAKGYSGPWSLTRQIMRSEGILGFFKGFWPTFAREVPGYFFFFGGYEFSRYLLTPINKSPNEIGALKTILCGGIGGVLFWVLIFPADVVKSRVQIQGYGTLFGTTLQILKREGFRALYNGLGPTVVRTFFATGALFLAYENTKKYLQEFAG</sequence>
<keyword evidence="7" id="KW-0496">Mitochondrion</keyword>
<organism evidence="12 13">
    <name type="scientific">Romanomermis culicivorax</name>
    <name type="common">Nematode worm</name>
    <dbReference type="NCBI Taxonomy" id="13658"/>
    <lineage>
        <taxon>Eukaryota</taxon>
        <taxon>Metazoa</taxon>
        <taxon>Ecdysozoa</taxon>
        <taxon>Nematoda</taxon>
        <taxon>Enoplea</taxon>
        <taxon>Dorylaimia</taxon>
        <taxon>Mermithida</taxon>
        <taxon>Mermithoidea</taxon>
        <taxon>Mermithidae</taxon>
        <taxon>Romanomermis</taxon>
    </lineage>
</organism>
<dbReference type="WBParaSite" id="nRc.2.0.1.t26753-RA">
    <property type="protein sequence ID" value="nRc.2.0.1.t26753-RA"/>
    <property type="gene ID" value="nRc.2.0.1.g26753"/>
</dbReference>
<dbReference type="FunFam" id="1.50.40.10:FF:000146">
    <property type="entry name" value="Uncharacterized protein, isoform B"/>
    <property type="match status" value="1"/>
</dbReference>
<keyword evidence="12" id="KW-1185">Reference proteome</keyword>
<dbReference type="AlphaFoldDB" id="A0A915JKX4"/>
<dbReference type="InterPro" id="IPR023395">
    <property type="entry name" value="MCP_dom_sf"/>
</dbReference>
<feature type="transmembrane region" description="Helical" evidence="11">
    <location>
        <begin position="229"/>
        <end position="249"/>
    </location>
</feature>
<dbReference type="PANTHER" id="PTHR45624">
    <property type="entry name" value="MITOCHONDRIAL BASIC AMINO ACIDS TRANSPORTER-RELATED"/>
    <property type="match status" value="1"/>
</dbReference>
<evidence type="ECO:0000256" key="2">
    <source>
        <dbReference type="ARBA" id="ARBA00006375"/>
    </source>
</evidence>
<dbReference type="InterPro" id="IPR050567">
    <property type="entry name" value="Mitochondrial_Carrier"/>
</dbReference>
<keyword evidence="3 10" id="KW-0813">Transport</keyword>
<comment type="subcellular location">
    <subcellularLocation>
        <location evidence="1">Mitochondrion membrane</location>
        <topology evidence="1">Multi-pass membrane protein</topology>
    </subcellularLocation>
</comment>
<evidence type="ECO:0000256" key="7">
    <source>
        <dbReference type="ARBA" id="ARBA00023128"/>
    </source>
</evidence>
<evidence type="ECO:0000256" key="11">
    <source>
        <dbReference type="SAM" id="Phobius"/>
    </source>
</evidence>
<dbReference type="GO" id="GO:0031966">
    <property type="term" value="C:mitochondrial membrane"/>
    <property type="evidence" value="ECO:0007669"/>
    <property type="project" value="UniProtKB-SubCell"/>
</dbReference>
<dbReference type="Proteomes" id="UP000887565">
    <property type="component" value="Unplaced"/>
</dbReference>
<dbReference type="OMA" id="VEMFKIR"/>
<evidence type="ECO:0000256" key="8">
    <source>
        <dbReference type="ARBA" id="ARBA00023136"/>
    </source>
</evidence>
<keyword evidence="6 11" id="KW-1133">Transmembrane helix</keyword>
<evidence type="ECO:0000256" key="1">
    <source>
        <dbReference type="ARBA" id="ARBA00004225"/>
    </source>
</evidence>
<evidence type="ECO:0000256" key="6">
    <source>
        <dbReference type="ARBA" id="ARBA00022989"/>
    </source>
</evidence>
<keyword evidence="5" id="KW-0677">Repeat</keyword>
<dbReference type="GO" id="GO:1990575">
    <property type="term" value="P:mitochondrial L-ornithine transmembrane transport"/>
    <property type="evidence" value="ECO:0007669"/>
    <property type="project" value="TreeGrafter"/>
</dbReference>
<evidence type="ECO:0000256" key="10">
    <source>
        <dbReference type="RuleBase" id="RU000488"/>
    </source>
</evidence>
<evidence type="ECO:0000313" key="13">
    <source>
        <dbReference type="WBParaSite" id="nRc.2.0.1.t26753-RA"/>
    </source>
</evidence>
<comment type="similarity">
    <text evidence="2 10">Belongs to the mitochondrial carrier (TC 2.A.29) family.</text>
</comment>
<dbReference type="PANTHER" id="PTHR45624:SF12">
    <property type="entry name" value="MITOCHONDRIAL ORNITHINE TRANSPORTER 1"/>
    <property type="match status" value="1"/>
</dbReference>
<dbReference type="Gene3D" id="1.50.40.10">
    <property type="entry name" value="Mitochondrial carrier domain"/>
    <property type="match status" value="1"/>
</dbReference>
<reference evidence="13" key="1">
    <citation type="submission" date="2022-11" db="UniProtKB">
        <authorList>
            <consortium name="WormBaseParasite"/>
        </authorList>
    </citation>
    <scope>IDENTIFICATION</scope>
</reference>
<feature type="repeat" description="Solcar" evidence="9">
    <location>
        <begin position="228"/>
        <end position="310"/>
    </location>
</feature>
<evidence type="ECO:0000256" key="4">
    <source>
        <dbReference type="ARBA" id="ARBA00022692"/>
    </source>
</evidence>